<reference evidence="1" key="1">
    <citation type="submission" date="2014-11" db="EMBL/GenBank/DDBJ databases">
        <authorList>
            <person name="Amaro Gonzalez C."/>
        </authorList>
    </citation>
    <scope>NUCLEOTIDE SEQUENCE</scope>
</reference>
<sequence length="53" mass="6367">MIQVGLFQFQLPQYSTSSPSARSSFKNECTNYFFKFQLFAEIKPFLRVQYKQF</sequence>
<organism evidence="1">
    <name type="scientific">Anguilla anguilla</name>
    <name type="common">European freshwater eel</name>
    <name type="synonym">Muraena anguilla</name>
    <dbReference type="NCBI Taxonomy" id="7936"/>
    <lineage>
        <taxon>Eukaryota</taxon>
        <taxon>Metazoa</taxon>
        <taxon>Chordata</taxon>
        <taxon>Craniata</taxon>
        <taxon>Vertebrata</taxon>
        <taxon>Euteleostomi</taxon>
        <taxon>Actinopterygii</taxon>
        <taxon>Neopterygii</taxon>
        <taxon>Teleostei</taxon>
        <taxon>Anguilliformes</taxon>
        <taxon>Anguillidae</taxon>
        <taxon>Anguilla</taxon>
    </lineage>
</organism>
<accession>A0A0E9XQE1</accession>
<protein>
    <submittedName>
        <fullName evidence="1">Uncharacterized protein</fullName>
    </submittedName>
</protein>
<proteinExistence type="predicted"/>
<reference evidence="1" key="2">
    <citation type="journal article" date="2015" name="Fish Shellfish Immunol.">
        <title>Early steps in the European eel (Anguilla anguilla)-Vibrio vulnificus interaction in the gills: Role of the RtxA13 toxin.</title>
        <authorList>
            <person name="Callol A."/>
            <person name="Pajuelo D."/>
            <person name="Ebbesson L."/>
            <person name="Teles M."/>
            <person name="MacKenzie S."/>
            <person name="Amaro C."/>
        </authorList>
    </citation>
    <scope>NUCLEOTIDE SEQUENCE</scope>
</reference>
<name>A0A0E9XQE1_ANGAN</name>
<dbReference type="EMBL" id="GBXM01004674">
    <property type="protein sequence ID" value="JAI03904.1"/>
    <property type="molecule type" value="Transcribed_RNA"/>
</dbReference>
<evidence type="ECO:0000313" key="1">
    <source>
        <dbReference type="EMBL" id="JAI03904.1"/>
    </source>
</evidence>
<dbReference type="AlphaFoldDB" id="A0A0E9XQE1"/>